<evidence type="ECO:0000313" key="3">
    <source>
        <dbReference type="EMBL" id="KDR80545.1"/>
    </source>
</evidence>
<gene>
    <name evidence="3" type="ORF">GALMADRAFT_115308</name>
</gene>
<dbReference type="OrthoDB" id="8954335at2759"/>
<evidence type="ECO:0000313" key="4">
    <source>
        <dbReference type="Proteomes" id="UP000027222"/>
    </source>
</evidence>
<dbReference type="SUPFAM" id="SSF52540">
    <property type="entry name" value="P-loop containing nucleoside triphosphate hydrolases"/>
    <property type="match status" value="1"/>
</dbReference>
<dbReference type="EMBL" id="KL142371">
    <property type="protein sequence ID" value="KDR80545.1"/>
    <property type="molecule type" value="Genomic_DNA"/>
</dbReference>
<dbReference type="HOGENOM" id="CLU_018003_0_0_1"/>
<keyword evidence="4" id="KW-1185">Reference proteome</keyword>
<dbReference type="Pfam" id="PF01926">
    <property type="entry name" value="MMR_HSR1"/>
    <property type="match status" value="1"/>
</dbReference>
<dbReference type="InterPro" id="IPR027417">
    <property type="entry name" value="P-loop_NTPase"/>
</dbReference>
<proteinExistence type="predicted"/>
<dbReference type="InterPro" id="IPR006073">
    <property type="entry name" value="GTP-bd"/>
</dbReference>
<reference evidence="4" key="1">
    <citation type="journal article" date="2014" name="Proc. Natl. Acad. Sci. U.S.A.">
        <title>Extensive sampling of basidiomycete genomes demonstrates inadequacy of the white-rot/brown-rot paradigm for wood decay fungi.</title>
        <authorList>
            <person name="Riley R."/>
            <person name="Salamov A.A."/>
            <person name="Brown D.W."/>
            <person name="Nagy L.G."/>
            <person name="Floudas D."/>
            <person name="Held B.W."/>
            <person name="Levasseur A."/>
            <person name="Lombard V."/>
            <person name="Morin E."/>
            <person name="Otillar R."/>
            <person name="Lindquist E.A."/>
            <person name="Sun H."/>
            <person name="LaButti K.M."/>
            <person name="Schmutz J."/>
            <person name="Jabbour D."/>
            <person name="Luo H."/>
            <person name="Baker S.E."/>
            <person name="Pisabarro A.G."/>
            <person name="Walton J.D."/>
            <person name="Blanchette R.A."/>
            <person name="Henrissat B."/>
            <person name="Martin F."/>
            <person name="Cullen D."/>
            <person name="Hibbett D.S."/>
            <person name="Grigoriev I.V."/>
        </authorList>
    </citation>
    <scope>NUCLEOTIDE SEQUENCE [LARGE SCALE GENOMIC DNA]</scope>
    <source>
        <strain evidence="4">CBS 339.88</strain>
    </source>
</reference>
<sequence>MSRSWHTVLGRKRPKRQITAKVNDNIWLDARETDIVIPVMGPTGAGKSTFINEAADKQLLEVGQRMTSCTTQPCPVVIDPIPGFPNLEGRRLVLVDTPGFDDTYKEDVDILKSIAKWLENSYRKKMFLGGVLYLHDISIKKFTGTARRNLELFSRLCGEASVNKVVLVTTNWGVSSEHEANREKELQSSHWKPLMNNGAKVHRFLRDWNSAWDIIDVFLDRINTPRKAPVHAALQIQMELVDRHLIIPETQAGKELRYTLKQILEIQKEAAELEAVLAKGEDPSAKEKLEEAQKNMQKLQEQIQALKIPLPRRLRRLFGFL</sequence>
<feature type="coiled-coil region" evidence="1">
    <location>
        <begin position="261"/>
        <end position="309"/>
    </location>
</feature>
<protein>
    <recommendedName>
        <fullName evidence="2">G domain-containing protein</fullName>
    </recommendedName>
</protein>
<dbReference type="Proteomes" id="UP000027222">
    <property type="component" value="Unassembled WGS sequence"/>
</dbReference>
<evidence type="ECO:0000259" key="2">
    <source>
        <dbReference type="Pfam" id="PF01926"/>
    </source>
</evidence>
<dbReference type="AlphaFoldDB" id="A0A067TBG7"/>
<dbReference type="STRING" id="685588.A0A067TBG7"/>
<dbReference type="Gene3D" id="3.40.50.300">
    <property type="entry name" value="P-loop containing nucleotide triphosphate hydrolases"/>
    <property type="match status" value="1"/>
</dbReference>
<organism evidence="3 4">
    <name type="scientific">Galerina marginata (strain CBS 339.88)</name>
    <dbReference type="NCBI Taxonomy" id="685588"/>
    <lineage>
        <taxon>Eukaryota</taxon>
        <taxon>Fungi</taxon>
        <taxon>Dikarya</taxon>
        <taxon>Basidiomycota</taxon>
        <taxon>Agaricomycotina</taxon>
        <taxon>Agaricomycetes</taxon>
        <taxon>Agaricomycetidae</taxon>
        <taxon>Agaricales</taxon>
        <taxon>Agaricineae</taxon>
        <taxon>Strophariaceae</taxon>
        <taxon>Galerina</taxon>
    </lineage>
</organism>
<dbReference type="GO" id="GO:0005525">
    <property type="term" value="F:GTP binding"/>
    <property type="evidence" value="ECO:0007669"/>
    <property type="project" value="InterPro"/>
</dbReference>
<evidence type="ECO:0000256" key="1">
    <source>
        <dbReference type="SAM" id="Coils"/>
    </source>
</evidence>
<feature type="domain" description="G" evidence="2">
    <location>
        <begin position="39"/>
        <end position="124"/>
    </location>
</feature>
<keyword evidence="1" id="KW-0175">Coiled coil</keyword>
<name>A0A067TBG7_GALM3</name>
<accession>A0A067TBG7</accession>